<keyword evidence="3" id="KW-1185">Reference proteome</keyword>
<reference evidence="2" key="1">
    <citation type="submission" date="2020-06" db="EMBL/GenBank/DDBJ databases">
        <authorList>
            <person name="Onetto C."/>
        </authorList>
    </citation>
    <scope>NUCLEOTIDE SEQUENCE</scope>
</reference>
<evidence type="ECO:0000313" key="3">
    <source>
        <dbReference type="Proteomes" id="UP000745764"/>
    </source>
</evidence>
<sequence length="44" mass="4937">MPVFEETSDTRRDLRILPSRALPLPRLSPKTSTTGDEREVVVIG</sequence>
<accession>A0A9N8KVP4</accession>
<evidence type="ECO:0000256" key="1">
    <source>
        <dbReference type="SAM" id="MobiDB-lite"/>
    </source>
</evidence>
<dbReference type="Proteomes" id="UP000745764">
    <property type="component" value="Unassembled WGS sequence"/>
</dbReference>
<gene>
    <name evidence="2" type="ORF">AWRI4620_LOCUS9323</name>
</gene>
<feature type="region of interest" description="Disordered" evidence="1">
    <location>
        <begin position="25"/>
        <end position="44"/>
    </location>
</feature>
<evidence type="ECO:0000313" key="2">
    <source>
        <dbReference type="EMBL" id="CAD0115068.1"/>
    </source>
</evidence>
<proteinExistence type="predicted"/>
<dbReference type="EMBL" id="CAINUL010000019">
    <property type="protein sequence ID" value="CAD0115068.1"/>
    <property type="molecule type" value="Genomic_DNA"/>
</dbReference>
<comment type="caution">
    <text evidence="2">The sequence shown here is derived from an EMBL/GenBank/DDBJ whole genome shotgun (WGS) entry which is preliminary data.</text>
</comment>
<dbReference type="AlphaFoldDB" id="A0A9N8KVP4"/>
<organism evidence="2 3">
    <name type="scientific">Aureobasidium uvarum</name>
    <dbReference type="NCBI Taxonomy" id="2773716"/>
    <lineage>
        <taxon>Eukaryota</taxon>
        <taxon>Fungi</taxon>
        <taxon>Dikarya</taxon>
        <taxon>Ascomycota</taxon>
        <taxon>Pezizomycotina</taxon>
        <taxon>Dothideomycetes</taxon>
        <taxon>Dothideomycetidae</taxon>
        <taxon>Dothideales</taxon>
        <taxon>Saccotheciaceae</taxon>
        <taxon>Aureobasidium</taxon>
    </lineage>
</organism>
<feature type="compositionally biased region" description="Basic and acidic residues" evidence="1">
    <location>
        <begin position="35"/>
        <end position="44"/>
    </location>
</feature>
<name>A0A9N8KVP4_9PEZI</name>
<protein>
    <submittedName>
        <fullName evidence="2">Uncharacterized protein</fullName>
    </submittedName>
</protein>